<dbReference type="PROSITE" id="PS00409">
    <property type="entry name" value="PROKAR_NTER_METHYL"/>
    <property type="match status" value="1"/>
</dbReference>
<evidence type="ECO:0000256" key="3">
    <source>
        <dbReference type="ARBA" id="ARBA00023287"/>
    </source>
</evidence>
<evidence type="ECO:0000313" key="6">
    <source>
        <dbReference type="Proteomes" id="UP000182836"/>
    </source>
</evidence>
<accession>A0A1G8TH10</accession>
<keyword evidence="4" id="KW-0472">Membrane</keyword>
<dbReference type="EMBL" id="FNED01000017">
    <property type="protein sequence ID" value="SDJ40862.1"/>
    <property type="molecule type" value="Genomic_DNA"/>
</dbReference>
<dbReference type="AlphaFoldDB" id="A0A1G8TH10"/>
<feature type="transmembrane region" description="Helical" evidence="4">
    <location>
        <begin position="20"/>
        <end position="42"/>
    </location>
</feature>
<dbReference type="InterPro" id="IPR012902">
    <property type="entry name" value="N_methyl_site"/>
</dbReference>
<dbReference type="SUPFAM" id="SSF54523">
    <property type="entry name" value="Pili subunits"/>
    <property type="match status" value="1"/>
</dbReference>
<evidence type="ECO:0000256" key="2">
    <source>
        <dbReference type="ARBA" id="ARBA00022481"/>
    </source>
</evidence>
<keyword evidence="4" id="KW-1133">Transmembrane helix</keyword>
<dbReference type="RefSeq" id="WP_052812234.1">
    <property type="nucleotide sequence ID" value="NZ_BJOA01000036.1"/>
</dbReference>
<comment type="subcellular location">
    <subcellularLocation>
        <location evidence="1">Cell surface</location>
    </subcellularLocation>
</comment>
<dbReference type="GO" id="GO:0030420">
    <property type="term" value="P:establishment of competence for transformation"/>
    <property type="evidence" value="ECO:0007669"/>
    <property type="project" value="UniProtKB-KW"/>
</dbReference>
<evidence type="ECO:0000256" key="1">
    <source>
        <dbReference type="ARBA" id="ARBA00004241"/>
    </source>
</evidence>
<dbReference type="NCBIfam" id="TIGR02532">
    <property type="entry name" value="IV_pilin_GFxxxE"/>
    <property type="match status" value="1"/>
</dbReference>
<organism evidence="5 6">
    <name type="scientific">Aneurinibacillus migulanus</name>
    <name type="common">Bacillus migulanus</name>
    <dbReference type="NCBI Taxonomy" id="47500"/>
    <lineage>
        <taxon>Bacteria</taxon>
        <taxon>Bacillati</taxon>
        <taxon>Bacillota</taxon>
        <taxon>Bacilli</taxon>
        <taxon>Bacillales</taxon>
        <taxon>Paenibacillaceae</taxon>
        <taxon>Aneurinibacillus group</taxon>
        <taxon>Aneurinibacillus</taxon>
    </lineage>
</organism>
<keyword evidence="2" id="KW-0488">Methylation</keyword>
<reference evidence="5 6" key="1">
    <citation type="submission" date="2016-10" db="EMBL/GenBank/DDBJ databases">
        <authorList>
            <person name="de Groot N.N."/>
        </authorList>
    </citation>
    <scope>NUCLEOTIDE SEQUENCE [LARGE SCALE GENOMIC DNA]</scope>
    <source>
        <strain evidence="5 6">DSM 2895</strain>
    </source>
</reference>
<dbReference type="InterPro" id="IPR000983">
    <property type="entry name" value="Bac_GSPG_pilin"/>
</dbReference>
<dbReference type="Proteomes" id="UP000182836">
    <property type="component" value="Unassembled WGS sequence"/>
</dbReference>
<keyword evidence="4" id="KW-0812">Transmembrane</keyword>
<dbReference type="GO" id="GO:0015628">
    <property type="term" value="P:protein secretion by the type II secretion system"/>
    <property type="evidence" value="ECO:0007669"/>
    <property type="project" value="InterPro"/>
</dbReference>
<dbReference type="GO" id="GO:0015627">
    <property type="term" value="C:type II protein secretion system complex"/>
    <property type="evidence" value="ECO:0007669"/>
    <property type="project" value="InterPro"/>
</dbReference>
<keyword evidence="3" id="KW-0178">Competence</keyword>
<sequence>MILRMKKVLKEQRGLTLIELLAVVVILGIIAAIAVPAIGNIIEGQKEKAHKANAIMLLDAAKLYFLDNPNEATGDKAVDLATLAGKMQGGGEAKKYLDAIPINPDTNAAYAGGNVQYNKGDNKVTLEGAKLGGKEISGWTRQEVLNEKQGTP</sequence>
<dbReference type="Pfam" id="PF07963">
    <property type="entry name" value="N_methyl"/>
    <property type="match status" value="1"/>
</dbReference>
<gene>
    <name evidence="5" type="ORF">SAMN04487909_11749</name>
</gene>
<dbReference type="GO" id="GO:0009986">
    <property type="term" value="C:cell surface"/>
    <property type="evidence" value="ECO:0007669"/>
    <property type="project" value="UniProtKB-SubCell"/>
</dbReference>
<proteinExistence type="predicted"/>
<name>A0A1G8TH10_ANEMI</name>
<protein>
    <submittedName>
        <fullName evidence="5">Type IV pilus assembly protein PilA</fullName>
    </submittedName>
</protein>
<dbReference type="InterPro" id="IPR045584">
    <property type="entry name" value="Pilin-like"/>
</dbReference>
<dbReference type="PRINTS" id="PR00813">
    <property type="entry name" value="BCTERIALGSPG"/>
</dbReference>
<dbReference type="Gene3D" id="3.30.700.10">
    <property type="entry name" value="Glycoprotein, Type 4 Pilin"/>
    <property type="match status" value="1"/>
</dbReference>
<dbReference type="GeneID" id="42304744"/>
<evidence type="ECO:0000313" key="5">
    <source>
        <dbReference type="EMBL" id="SDJ40862.1"/>
    </source>
</evidence>
<evidence type="ECO:0000256" key="4">
    <source>
        <dbReference type="SAM" id="Phobius"/>
    </source>
</evidence>